<evidence type="ECO:0000313" key="3">
    <source>
        <dbReference type="EMBL" id="KAL0067733.1"/>
    </source>
</evidence>
<feature type="compositionally biased region" description="Polar residues" evidence="1">
    <location>
        <begin position="318"/>
        <end position="338"/>
    </location>
</feature>
<accession>A0ABR3A2C3</accession>
<feature type="transmembrane region" description="Helical" evidence="2">
    <location>
        <begin position="360"/>
        <end position="382"/>
    </location>
</feature>
<name>A0ABR3A2C3_9AGAR</name>
<keyword evidence="4" id="KW-1185">Reference proteome</keyword>
<dbReference type="Gene3D" id="2.60.120.260">
    <property type="entry name" value="Galactose-binding domain-like"/>
    <property type="match status" value="1"/>
</dbReference>
<organism evidence="3 4">
    <name type="scientific">Marasmius tenuissimus</name>
    <dbReference type="NCBI Taxonomy" id="585030"/>
    <lineage>
        <taxon>Eukaryota</taxon>
        <taxon>Fungi</taxon>
        <taxon>Dikarya</taxon>
        <taxon>Basidiomycota</taxon>
        <taxon>Agaricomycotina</taxon>
        <taxon>Agaricomycetes</taxon>
        <taxon>Agaricomycetidae</taxon>
        <taxon>Agaricales</taxon>
        <taxon>Marasmiineae</taxon>
        <taxon>Marasmiaceae</taxon>
        <taxon>Marasmius</taxon>
    </lineage>
</organism>
<evidence type="ECO:0000313" key="4">
    <source>
        <dbReference type="Proteomes" id="UP001437256"/>
    </source>
</evidence>
<keyword evidence="2" id="KW-1133">Transmembrane helix</keyword>
<feature type="compositionally biased region" description="Polar residues" evidence="1">
    <location>
        <begin position="520"/>
        <end position="529"/>
    </location>
</feature>
<proteinExistence type="predicted"/>
<dbReference type="CDD" id="cd12087">
    <property type="entry name" value="TM_EGFR-like"/>
    <property type="match status" value="1"/>
</dbReference>
<feature type="region of interest" description="Disordered" evidence="1">
    <location>
        <begin position="318"/>
        <end position="353"/>
    </location>
</feature>
<protein>
    <recommendedName>
        <fullName evidence="5">Transmembrane protein</fullName>
    </recommendedName>
</protein>
<dbReference type="Proteomes" id="UP001437256">
    <property type="component" value="Unassembled WGS sequence"/>
</dbReference>
<feature type="compositionally biased region" description="Low complexity" evidence="1">
    <location>
        <begin position="540"/>
        <end position="557"/>
    </location>
</feature>
<feature type="region of interest" description="Disordered" evidence="1">
    <location>
        <begin position="391"/>
        <end position="592"/>
    </location>
</feature>
<feature type="compositionally biased region" description="Polar residues" evidence="1">
    <location>
        <begin position="503"/>
        <end position="513"/>
    </location>
</feature>
<keyword evidence="2" id="KW-0812">Transmembrane</keyword>
<evidence type="ECO:0000256" key="1">
    <source>
        <dbReference type="SAM" id="MobiDB-lite"/>
    </source>
</evidence>
<feature type="compositionally biased region" description="Low complexity" evidence="1">
    <location>
        <begin position="469"/>
        <end position="480"/>
    </location>
</feature>
<feature type="compositionally biased region" description="Polar residues" evidence="1">
    <location>
        <begin position="429"/>
        <end position="440"/>
    </location>
</feature>
<gene>
    <name evidence="3" type="ORF">AAF712_005173</name>
</gene>
<keyword evidence="2" id="KW-0472">Membrane</keyword>
<evidence type="ECO:0008006" key="5">
    <source>
        <dbReference type="Google" id="ProtNLM"/>
    </source>
</evidence>
<sequence length="592" mass="62025">MVNFYNISIPDSSPTFTYSPFREGDVASGWKSFYTGSPEEMYDNTFNNTNRGSGTSSHNTSKQGATFELSFMGTAVYIYGTGSAGAYTTSLDDGAAVTGSPQDGILASYANLEYKTHKLQLTLTQSQTLSLSTALVTVGVGKTGCVFVPQGASSPPKHRQLKFVSSAMVTEKPIDSVKVNADGTSSLNTNYFSTSGSGFNTRGTNDPLAYPRVDTITGGSAIIVRFNSASAIRVYGAVYHDHGTFTAALSPSAGASSSPRTFNATSKWFASDILLYWESGLDRTQSYTLSLTNGEQNKYLDVHSVVLMDGQGGTDDTATNALGASSTLVNGSPTSIAPSGTGQTNTGDSSGSSSLSTGSIIGIAVGGGVAAIAIFALLLLWCRRRNKISQSRSYQPGHMVKQAPNSPGILEPFIYHGPPSGPSTPSHSRFNSYTDGNSSYYPPVHTYGDSQSALPPHAAPWLGSGGSGSNTISSQSGQSSRKQRDSSGLAPHTPPWVEAGGSRSRNTSAQSLPLSEKQRGSTAPPNTSGPGSGRSEPTFASGSGTATSTTRSEARTQSVRRETDAGPVPQHEEGEEIVLPPGYDPEWSTERR</sequence>
<reference evidence="3 4" key="1">
    <citation type="submission" date="2024-05" db="EMBL/GenBank/DDBJ databases">
        <title>A draft genome resource for the thread blight pathogen Marasmius tenuissimus strain MS-2.</title>
        <authorList>
            <person name="Yulfo-Soto G.E."/>
            <person name="Baruah I.K."/>
            <person name="Amoako-Attah I."/>
            <person name="Bukari Y."/>
            <person name="Meinhardt L.W."/>
            <person name="Bailey B.A."/>
            <person name="Cohen S.P."/>
        </authorList>
    </citation>
    <scope>NUCLEOTIDE SEQUENCE [LARGE SCALE GENOMIC DNA]</scope>
    <source>
        <strain evidence="3 4">MS-2</strain>
    </source>
</reference>
<evidence type="ECO:0000256" key="2">
    <source>
        <dbReference type="SAM" id="Phobius"/>
    </source>
</evidence>
<dbReference type="EMBL" id="JBBXMP010000023">
    <property type="protein sequence ID" value="KAL0067733.1"/>
    <property type="molecule type" value="Genomic_DNA"/>
</dbReference>
<comment type="caution">
    <text evidence="3">The sequence shown here is derived from an EMBL/GenBank/DDBJ whole genome shotgun (WGS) entry which is preliminary data.</text>
</comment>
<feature type="compositionally biased region" description="Low complexity" evidence="1">
    <location>
        <begin position="339"/>
        <end position="353"/>
    </location>
</feature>